<dbReference type="Pfam" id="PF02602">
    <property type="entry name" value="HEM4"/>
    <property type="match status" value="1"/>
</dbReference>
<keyword evidence="7" id="KW-0627">Porphyrin biosynthesis</keyword>
<dbReference type="CDD" id="cd06578">
    <property type="entry name" value="HemD"/>
    <property type="match status" value="1"/>
</dbReference>
<dbReference type="FunFam" id="3.40.1010.10:FF:000001">
    <property type="entry name" value="Siroheme synthase"/>
    <property type="match status" value="1"/>
</dbReference>
<keyword evidence="14" id="KW-1185">Reference proteome</keyword>
<evidence type="ECO:0000256" key="8">
    <source>
        <dbReference type="ARBA" id="ARBA00025705"/>
    </source>
</evidence>
<dbReference type="AlphaFoldDB" id="A0A5B9VXV7"/>
<evidence type="ECO:0000259" key="12">
    <source>
        <dbReference type="Pfam" id="PF02602"/>
    </source>
</evidence>
<evidence type="ECO:0000256" key="3">
    <source>
        <dbReference type="ARBA" id="ARBA00022573"/>
    </source>
</evidence>
<dbReference type="Pfam" id="PF00590">
    <property type="entry name" value="TP_methylase"/>
    <property type="match status" value="1"/>
</dbReference>
<dbReference type="NCBIfam" id="NF004790">
    <property type="entry name" value="PRK06136.1"/>
    <property type="match status" value="1"/>
</dbReference>
<reference evidence="13 14" key="1">
    <citation type="submission" date="2019-08" db="EMBL/GenBank/DDBJ databases">
        <title>Deep-cultivation of Planctomycetes and their phenomic and genomic characterization uncovers novel biology.</title>
        <authorList>
            <person name="Wiegand S."/>
            <person name="Jogler M."/>
            <person name="Boedeker C."/>
            <person name="Pinto D."/>
            <person name="Vollmers J."/>
            <person name="Rivas-Marin E."/>
            <person name="Kohn T."/>
            <person name="Peeters S.H."/>
            <person name="Heuer A."/>
            <person name="Rast P."/>
            <person name="Oberbeckmann S."/>
            <person name="Bunk B."/>
            <person name="Jeske O."/>
            <person name="Meyerdierks A."/>
            <person name="Storesund J.E."/>
            <person name="Kallscheuer N."/>
            <person name="Luecker S."/>
            <person name="Lage O.M."/>
            <person name="Pohl T."/>
            <person name="Merkel B.J."/>
            <person name="Hornburger P."/>
            <person name="Mueller R.-W."/>
            <person name="Bruemmer F."/>
            <person name="Labrenz M."/>
            <person name="Spormann A.M."/>
            <person name="Op den Camp H."/>
            <person name="Overmann J."/>
            <person name="Amann R."/>
            <person name="Jetten M.S.M."/>
            <person name="Mascher T."/>
            <person name="Medema M.H."/>
            <person name="Devos D.P."/>
            <person name="Kaster A.-K."/>
            <person name="Ovreas L."/>
            <person name="Rohde M."/>
            <person name="Galperin M.Y."/>
            <person name="Jogler C."/>
        </authorList>
    </citation>
    <scope>NUCLEOTIDE SEQUENCE [LARGE SCALE GENOMIC DNA]</scope>
    <source>
        <strain evidence="13 14">OJF2</strain>
    </source>
</reference>
<dbReference type="PANTHER" id="PTHR45790:SF3">
    <property type="entry name" value="S-ADENOSYL-L-METHIONINE-DEPENDENT UROPORPHYRINOGEN III METHYLTRANSFERASE, CHLOROPLASTIC"/>
    <property type="match status" value="1"/>
</dbReference>
<organism evidence="13 14">
    <name type="scientific">Aquisphaera giovannonii</name>
    <dbReference type="NCBI Taxonomy" id="406548"/>
    <lineage>
        <taxon>Bacteria</taxon>
        <taxon>Pseudomonadati</taxon>
        <taxon>Planctomycetota</taxon>
        <taxon>Planctomycetia</taxon>
        <taxon>Isosphaerales</taxon>
        <taxon>Isosphaeraceae</taxon>
        <taxon>Aquisphaera</taxon>
    </lineage>
</organism>
<gene>
    <name evidence="13" type="primary">nasF</name>
    <name evidence="13" type="ORF">OJF2_17150</name>
</gene>
<feature type="domain" description="Tetrapyrrole methylase" evidence="11">
    <location>
        <begin position="8"/>
        <end position="228"/>
    </location>
</feature>
<dbReference type="CDD" id="cd11642">
    <property type="entry name" value="SUMT"/>
    <property type="match status" value="1"/>
</dbReference>
<name>A0A5B9VXV7_9BACT</name>
<dbReference type="Gene3D" id="3.40.50.10090">
    <property type="match status" value="2"/>
</dbReference>
<evidence type="ECO:0000256" key="7">
    <source>
        <dbReference type="ARBA" id="ARBA00023244"/>
    </source>
</evidence>
<dbReference type="SUPFAM" id="SSF53790">
    <property type="entry name" value="Tetrapyrrole methylase"/>
    <property type="match status" value="1"/>
</dbReference>
<dbReference type="EMBL" id="CP042997">
    <property type="protein sequence ID" value="QEH33216.1"/>
    <property type="molecule type" value="Genomic_DNA"/>
</dbReference>
<dbReference type="InterPro" id="IPR014776">
    <property type="entry name" value="4pyrrole_Mease_sub2"/>
</dbReference>
<dbReference type="GO" id="GO:0032259">
    <property type="term" value="P:methylation"/>
    <property type="evidence" value="ECO:0007669"/>
    <property type="project" value="UniProtKB-KW"/>
</dbReference>
<dbReference type="SUPFAM" id="SSF69618">
    <property type="entry name" value="HemD-like"/>
    <property type="match status" value="1"/>
</dbReference>
<evidence type="ECO:0000256" key="4">
    <source>
        <dbReference type="ARBA" id="ARBA00022603"/>
    </source>
</evidence>
<dbReference type="InterPro" id="IPR050161">
    <property type="entry name" value="Siro_Cobalamin_biosynth"/>
</dbReference>
<evidence type="ECO:0000256" key="2">
    <source>
        <dbReference type="ARBA" id="ARBA00012162"/>
    </source>
</evidence>
<dbReference type="NCBIfam" id="TIGR01469">
    <property type="entry name" value="cobA_cysG_Cterm"/>
    <property type="match status" value="1"/>
</dbReference>
<comment type="pathway">
    <text evidence="9">Cofactor biosynthesis; adenosylcobalamin biosynthesis; precorrin-2 from uroporphyrinogen III: step 1/1.</text>
</comment>
<dbReference type="InterPro" id="IPR035996">
    <property type="entry name" value="4pyrrol_Methylase_sf"/>
</dbReference>
<dbReference type="GO" id="GO:0019354">
    <property type="term" value="P:siroheme biosynthetic process"/>
    <property type="evidence" value="ECO:0007669"/>
    <property type="project" value="InterPro"/>
</dbReference>
<evidence type="ECO:0000313" key="13">
    <source>
        <dbReference type="EMBL" id="QEH33216.1"/>
    </source>
</evidence>
<dbReference type="GO" id="GO:0004852">
    <property type="term" value="F:uroporphyrinogen-III synthase activity"/>
    <property type="evidence" value="ECO:0007669"/>
    <property type="project" value="InterPro"/>
</dbReference>
<keyword evidence="3" id="KW-0169">Cobalamin biosynthesis</keyword>
<dbReference type="PANTHER" id="PTHR45790">
    <property type="entry name" value="SIROHEME SYNTHASE-RELATED"/>
    <property type="match status" value="1"/>
</dbReference>
<dbReference type="InterPro" id="IPR003754">
    <property type="entry name" value="4pyrrol_synth_uPrphyn_synth"/>
</dbReference>
<dbReference type="KEGG" id="agv:OJF2_17150"/>
<proteinExistence type="inferred from homology"/>
<dbReference type="InterPro" id="IPR036108">
    <property type="entry name" value="4pyrrol_syn_uPrphyn_synt_sf"/>
</dbReference>
<dbReference type="RefSeq" id="WP_148592941.1">
    <property type="nucleotide sequence ID" value="NZ_CP042997.1"/>
</dbReference>
<evidence type="ECO:0000256" key="9">
    <source>
        <dbReference type="ARBA" id="ARBA00060548"/>
    </source>
</evidence>
<evidence type="ECO:0000256" key="1">
    <source>
        <dbReference type="ARBA" id="ARBA00005879"/>
    </source>
</evidence>
<feature type="domain" description="Tetrapyrrole biosynthesis uroporphyrinogen III synthase" evidence="12">
    <location>
        <begin position="281"/>
        <end position="510"/>
    </location>
</feature>
<dbReference type="InterPro" id="IPR006366">
    <property type="entry name" value="CobA/CysG_C"/>
</dbReference>
<keyword evidence="6" id="KW-0949">S-adenosyl-L-methionine</keyword>
<evidence type="ECO:0000256" key="5">
    <source>
        <dbReference type="ARBA" id="ARBA00022679"/>
    </source>
</evidence>
<comment type="similarity">
    <text evidence="1 10">Belongs to the precorrin methyltransferase family.</text>
</comment>
<comment type="pathway">
    <text evidence="8">Porphyrin-containing compound metabolism; siroheme biosynthesis; precorrin-2 from uroporphyrinogen III: step 1/1.</text>
</comment>
<keyword evidence="5 10" id="KW-0808">Transferase</keyword>
<dbReference type="InterPro" id="IPR003043">
    <property type="entry name" value="Uropor_MeTrfase_CS"/>
</dbReference>
<evidence type="ECO:0000256" key="6">
    <source>
        <dbReference type="ARBA" id="ARBA00022691"/>
    </source>
</evidence>
<sequence length="533" mass="55694">MGSSAGIVYLVGAGPGDPGLLTRRGADVLARAEVVVYDHLANPGLLRLAPRGALLVCAGKSSGHCTLEQSQINDLLAEHASDGRTVVRLKGGDPFVFGRGGEEAEHLARLGVRFEVVPGVTAGIGAAAYAGIPVTHRAMASAVAFVTGHNDPEAAEERRTPDAGKAGLDWEALARFPGTLVVYMGVTRLPAIARTLLRHGKDPDTPAAVVQSGTTASQRVVTGSLATIAEEARRAAIRPPALLVVGQVVGRREAIAWFESLPLSGQRIVVTRPEGDAARSAAMLEAMGAEALIAPTIEVGPMPEGETGPLDAAISRLAEYDWLVFTSANGVRFFLDRLLAHGRDLRALGSLSLAAIGPATAAALESYHLRADLIPAEFRSEALAQALAERAAGCRILLARADRGRVVLREELSRLATVDQVAVYRNGDASVVPAAVLDRIAEGSVDWITLSSSAMAERLHGVLPEEARARIRGGYPRLASISPVTSGAIARLGWPVAAEASTYTWDGLVQAIVAVVSDGRQRPDLPPPVSAAP</sequence>
<dbReference type="InterPro" id="IPR014777">
    <property type="entry name" value="4pyrrole_Mease_sub1"/>
</dbReference>
<dbReference type="Gene3D" id="3.40.1010.10">
    <property type="entry name" value="Cobalt-precorrin-4 Transmethylase, Domain 1"/>
    <property type="match status" value="1"/>
</dbReference>
<keyword evidence="4 10" id="KW-0489">Methyltransferase</keyword>
<dbReference type="EC" id="2.1.1.107" evidence="2"/>
<dbReference type="GO" id="GO:0009236">
    <property type="term" value="P:cobalamin biosynthetic process"/>
    <property type="evidence" value="ECO:0007669"/>
    <property type="project" value="UniProtKB-KW"/>
</dbReference>
<dbReference type="OrthoDB" id="9815856at2"/>
<dbReference type="PROSITE" id="PS00840">
    <property type="entry name" value="SUMT_2"/>
    <property type="match status" value="1"/>
</dbReference>
<protein>
    <recommendedName>
        <fullName evidence="2">uroporphyrinogen-III C-methyltransferase</fullName>
        <ecNumber evidence="2">2.1.1.107</ecNumber>
    </recommendedName>
</protein>
<evidence type="ECO:0000256" key="10">
    <source>
        <dbReference type="RuleBase" id="RU003960"/>
    </source>
</evidence>
<dbReference type="Proteomes" id="UP000324233">
    <property type="component" value="Chromosome"/>
</dbReference>
<evidence type="ECO:0000313" key="14">
    <source>
        <dbReference type="Proteomes" id="UP000324233"/>
    </source>
</evidence>
<evidence type="ECO:0000259" key="11">
    <source>
        <dbReference type="Pfam" id="PF00590"/>
    </source>
</evidence>
<dbReference type="InterPro" id="IPR000878">
    <property type="entry name" value="4pyrrol_Mease"/>
</dbReference>
<dbReference type="FunFam" id="3.30.950.10:FF:000001">
    <property type="entry name" value="Siroheme synthase"/>
    <property type="match status" value="1"/>
</dbReference>
<dbReference type="GO" id="GO:0004851">
    <property type="term" value="F:uroporphyrin-III C-methyltransferase activity"/>
    <property type="evidence" value="ECO:0007669"/>
    <property type="project" value="UniProtKB-EC"/>
</dbReference>
<accession>A0A5B9VXV7</accession>
<dbReference type="Gene3D" id="3.30.950.10">
    <property type="entry name" value="Methyltransferase, Cobalt-precorrin-4 Transmethylase, Domain 2"/>
    <property type="match status" value="1"/>
</dbReference>